<evidence type="ECO:0000259" key="1">
    <source>
        <dbReference type="Pfam" id="PF14620"/>
    </source>
</evidence>
<proteinExistence type="predicted"/>
<dbReference type="Pfam" id="PF20769">
    <property type="entry name" value="YPEB_N"/>
    <property type="match status" value="1"/>
</dbReference>
<gene>
    <name evidence="3" type="ORF">SAMN02194393_00709</name>
</gene>
<dbReference type="InterPro" id="IPR014239">
    <property type="entry name" value="YpeB_PepSY1-2"/>
</dbReference>
<evidence type="ECO:0000259" key="2">
    <source>
        <dbReference type="Pfam" id="PF20769"/>
    </source>
</evidence>
<dbReference type="Proteomes" id="UP000190285">
    <property type="component" value="Unassembled WGS sequence"/>
</dbReference>
<protein>
    <submittedName>
        <fullName evidence="3">Germination protein YpeB</fullName>
    </submittedName>
</protein>
<dbReference type="NCBIfam" id="TIGR02889">
    <property type="entry name" value="spore_YpeB"/>
    <property type="match status" value="1"/>
</dbReference>
<organism evidence="3 4">
    <name type="scientific">Maledivibacter halophilus</name>
    <dbReference type="NCBI Taxonomy" id="36842"/>
    <lineage>
        <taxon>Bacteria</taxon>
        <taxon>Bacillati</taxon>
        <taxon>Bacillota</taxon>
        <taxon>Clostridia</taxon>
        <taxon>Peptostreptococcales</taxon>
        <taxon>Caminicellaceae</taxon>
        <taxon>Maledivibacter</taxon>
    </lineage>
</organism>
<dbReference type="STRING" id="36842.SAMN02194393_00709"/>
<dbReference type="GO" id="GO:0009847">
    <property type="term" value="P:spore germination"/>
    <property type="evidence" value="ECO:0007669"/>
    <property type="project" value="InterPro"/>
</dbReference>
<dbReference type="OrthoDB" id="2372097at2"/>
<feature type="domain" description="Sporulation protein YpeB PepSY1 and PepSY2" evidence="1">
    <location>
        <begin position="182"/>
        <end position="373"/>
    </location>
</feature>
<keyword evidence="4" id="KW-1185">Reference proteome</keyword>
<name>A0A1T5ISQ5_9FIRM</name>
<accession>A0A1T5ISQ5</accession>
<dbReference type="Pfam" id="PF14620">
    <property type="entry name" value="YPEB_PepSY1-2"/>
    <property type="match status" value="1"/>
</dbReference>
<dbReference type="InterPro" id="IPR048402">
    <property type="entry name" value="YpeB_N"/>
</dbReference>
<evidence type="ECO:0000313" key="3">
    <source>
        <dbReference type="EMBL" id="SKC42190.1"/>
    </source>
</evidence>
<dbReference type="EMBL" id="FUZT01000001">
    <property type="protein sequence ID" value="SKC42190.1"/>
    <property type="molecule type" value="Genomic_DNA"/>
</dbReference>
<evidence type="ECO:0000313" key="4">
    <source>
        <dbReference type="Proteomes" id="UP000190285"/>
    </source>
</evidence>
<feature type="domain" description="Sporulation protein YpeB N-terminal" evidence="2">
    <location>
        <begin position="31"/>
        <end position="161"/>
    </location>
</feature>
<dbReference type="AlphaFoldDB" id="A0A1T5ISQ5"/>
<reference evidence="3 4" key="1">
    <citation type="submission" date="2017-02" db="EMBL/GenBank/DDBJ databases">
        <authorList>
            <person name="Peterson S.W."/>
        </authorList>
    </citation>
    <scope>NUCLEOTIDE SEQUENCE [LARGE SCALE GENOMIC DNA]</scope>
    <source>
        <strain evidence="3 4">M1</strain>
    </source>
</reference>
<sequence length="450" mass="51714">MKNILIGMVVSLLIITGLTFNWGYNQYNDLNNYSIYIENQFRRMFYNLVGNVENIQSNLAKVMISGTPKQNVLLFTDLMYKCYVAQEELSQLPIRHSDVSKTQKFLSQVGDFSMAMSRKCLKGTPLTGEEIRTLEELHNYSNYLAQSLLELQDDIAENGVELDGLIKKTSKDMDKTNEHMLNKSFVNVEERMQKYPELIYDGPFSEHIKKMEPRLKGEEISKDKAKKIATEFLKNNQKYVANVITETKNTRFPSYIVELKEEGKENSYITLAITKKAGKILWMLNTKPIGKKELSTEEATEKANQFLQKNGYRNMVATYSEEYDGQVVINFAYKEDDIIVYTDLIKVKISLEDGSIVGFEADGYLSNHHERKIEKPKISSDEASNMISIYADIEKTKLAIIPTEGSKEILCYEITAKYKEDTFLIYVNAETGEEEKILQMIIKEQGVLMI</sequence>
<dbReference type="RefSeq" id="WP_079489367.1">
    <property type="nucleotide sequence ID" value="NZ_FUZT01000001.1"/>
</dbReference>